<gene>
    <name evidence="15" type="ORF">SAMN05444128_0178</name>
</gene>
<evidence type="ECO:0000259" key="14">
    <source>
        <dbReference type="Pfam" id="PF02910"/>
    </source>
</evidence>
<evidence type="ECO:0000256" key="7">
    <source>
        <dbReference type="ARBA" id="ARBA00022827"/>
    </source>
</evidence>
<dbReference type="PIRSF" id="PIRSF000171">
    <property type="entry name" value="SDHA_APRA_LASPO"/>
    <property type="match status" value="1"/>
</dbReference>
<dbReference type="InterPro" id="IPR015939">
    <property type="entry name" value="Fum_Rdtase/Succ_DH_flav-like_C"/>
</dbReference>
<dbReference type="SUPFAM" id="SSF46977">
    <property type="entry name" value="Succinate dehydrogenase/fumarate reductase flavoprotein C-terminal domain"/>
    <property type="match status" value="1"/>
</dbReference>
<evidence type="ECO:0000256" key="1">
    <source>
        <dbReference type="ARBA" id="ARBA00001974"/>
    </source>
</evidence>
<dbReference type="PRINTS" id="PR00368">
    <property type="entry name" value="FADPNR"/>
</dbReference>
<keyword evidence="16" id="KW-1185">Reference proteome</keyword>
<protein>
    <recommendedName>
        <fullName evidence="4 10">L-aspartate oxidase</fullName>
        <ecNumber evidence="4 10">1.4.3.16</ecNumber>
    </recommendedName>
</protein>
<evidence type="ECO:0000313" key="15">
    <source>
        <dbReference type="EMBL" id="SIT75093.1"/>
    </source>
</evidence>
<evidence type="ECO:0000256" key="5">
    <source>
        <dbReference type="ARBA" id="ARBA00022630"/>
    </source>
</evidence>
<dbReference type="Gene3D" id="3.50.50.60">
    <property type="entry name" value="FAD/NAD(P)-binding domain"/>
    <property type="match status" value="1"/>
</dbReference>
<dbReference type="OrthoDB" id="9806724at2"/>
<evidence type="ECO:0000256" key="9">
    <source>
        <dbReference type="ARBA" id="ARBA00048305"/>
    </source>
</evidence>
<feature type="active site" description="Proton acceptor" evidence="11">
    <location>
        <position position="280"/>
    </location>
</feature>
<comment type="function">
    <text evidence="12">Catalyzes the oxidation of L-aspartate to iminoaspartate.</text>
</comment>
<evidence type="ECO:0000256" key="2">
    <source>
        <dbReference type="ARBA" id="ARBA00004950"/>
    </source>
</evidence>
<dbReference type="Pfam" id="PF02910">
    <property type="entry name" value="Succ_DH_flav_C"/>
    <property type="match status" value="1"/>
</dbReference>
<dbReference type="InterPro" id="IPR037099">
    <property type="entry name" value="Fum_R/Succ_DH_flav-like_C_sf"/>
</dbReference>
<evidence type="ECO:0000256" key="11">
    <source>
        <dbReference type="PIRSR" id="PIRSR000171-1"/>
    </source>
</evidence>
<dbReference type="InterPro" id="IPR003953">
    <property type="entry name" value="FAD-dep_OxRdtase_2_FAD-bd"/>
</dbReference>
<dbReference type="PRINTS" id="PR00411">
    <property type="entry name" value="PNDRDTASEI"/>
</dbReference>
<comment type="subcellular location">
    <subcellularLocation>
        <location evidence="12">Cytoplasm</location>
    </subcellularLocation>
</comment>
<comment type="pathway">
    <text evidence="2 12">Cofactor biosynthesis; NAD(+) biosynthesis; iminoaspartate from L-aspartate (oxidase route): step 1/1.</text>
</comment>
<comment type="catalytic activity">
    <reaction evidence="9">
        <text>L-aspartate + O2 = iminosuccinate + H2O2</text>
        <dbReference type="Rhea" id="RHEA:25876"/>
        <dbReference type="ChEBI" id="CHEBI:15379"/>
        <dbReference type="ChEBI" id="CHEBI:16240"/>
        <dbReference type="ChEBI" id="CHEBI:29991"/>
        <dbReference type="ChEBI" id="CHEBI:77875"/>
        <dbReference type="EC" id="1.4.3.16"/>
    </reaction>
    <physiologicalReaction direction="left-to-right" evidence="9">
        <dbReference type="Rhea" id="RHEA:25877"/>
    </physiologicalReaction>
</comment>
<keyword evidence="5 12" id="KW-0285">Flavoprotein</keyword>
<dbReference type="NCBIfam" id="TIGR00551">
    <property type="entry name" value="nadB"/>
    <property type="match status" value="1"/>
</dbReference>
<evidence type="ECO:0000256" key="12">
    <source>
        <dbReference type="RuleBase" id="RU362049"/>
    </source>
</evidence>
<dbReference type="Gene3D" id="1.20.58.100">
    <property type="entry name" value="Fumarate reductase/succinate dehydrogenase flavoprotein-like, C-terminal domain"/>
    <property type="match status" value="1"/>
</dbReference>
<sequence length="536" mass="57433">MKAPDFDFVVLGSGIAGLTFALQAAAHGRVLVLCKGSLSETNTAYAQGGIAAVLDPTDSFEKHVQDTLEAGAGLCDETAVRFMVQNAPASIQWLQGIAVGFDENESGNLALGLEGGHSHHRIVHVKDHTGCSIQQALESAVRRHPNISVQEHQMGIELLTDTSKSGTFCYGVQVLDLHTQEFRSIPAHAVVLATGGSGQVYQYTTNPGIATGDGLAMAARAGAEIRNMEFFQFHPTALYQPNGEVFLIREALRGAGAELVLPDGSRFMYRYHPLGSLAPRDIVARAVLTEMQNHNSPCLYLDVRHLPAGHVRSNFPFIYHKCATIGIEVEKQLIPVVPAAHYQCGGVKTNLHSQTSIDRLYAIGEVACTGVHGANRLASNSLLEGVVFAQLTAAHVASLVSGQLPTIPECSSGKDSTGAWWLGMEAEVALSRAALQKLLWEQAGIVRSTVGLQHCQSQIERLQRKAQGIAELTGIQQKVQELHNLLTVAELITRAALARRESVGGHYVAAATPAESQDPYKTLTVDAPETGIPALF</sequence>
<feature type="domain" description="FAD-dependent oxidoreductase 2 FAD-binding" evidence="13">
    <location>
        <begin position="7"/>
        <end position="382"/>
    </location>
</feature>
<feature type="domain" description="Fumarate reductase/succinate dehydrogenase flavoprotein-like C-terminal" evidence="14">
    <location>
        <begin position="432"/>
        <end position="507"/>
    </location>
</feature>
<comment type="cofactor">
    <cofactor evidence="1 12">
        <name>FAD</name>
        <dbReference type="ChEBI" id="CHEBI:57692"/>
    </cofactor>
</comment>
<dbReference type="Gene3D" id="3.90.700.10">
    <property type="entry name" value="Succinate dehydrogenase/fumarate reductase flavoprotein, catalytic domain"/>
    <property type="match status" value="1"/>
</dbReference>
<dbReference type="Proteomes" id="UP000187181">
    <property type="component" value="Unassembled WGS sequence"/>
</dbReference>
<dbReference type="EMBL" id="FTPP01000001">
    <property type="protein sequence ID" value="SIT75093.1"/>
    <property type="molecule type" value="Genomic_DNA"/>
</dbReference>
<keyword evidence="8 12" id="KW-0560">Oxidoreductase</keyword>
<dbReference type="InterPro" id="IPR005288">
    <property type="entry name" value="NadB"/>
</dbReference>
<dbReference type="UniPathway" id="UPA00253">
    <property type="reaction ID" value="UER00326"/>
</dbReference>
<dbReference type="GO" id="GO:0008734">
    <property type="term" value="F:L-aspartate oxidase activity"/>
    <property type="evidence" value="ECO:0007669"/>
    <property type="project" value="UniProtKB-UniRule"/>
</dbReference>
<dbReference type="SUPFAM" id="SSF51905">
    <property type="entry name" value="FAD/NAD(P)-binding domain"/>
    <property type="match status" value="1"/>
</dbReference>
<dbReference type="InterPro" id="IPR027477">
    <property type="entry name" value="Succ_DH/fumarate_Rdtase_cat_sf"/>
</dbReference>
<organism evidence="15 16">
    <name type="scientific">Pontibacter indicus</name>
    <dbReference type="NCBI Taxonomy" id="1317125"/>
    <lineage>
        <taxon>Bacteria</taxon>
        <taxon>Pseudomonadati</taxon>
        <taxon>Bacteroidota</taxon>
        <taxon>Cytophagia</taxon>
        <taxon>Cytophagales</taxon>
        <taxon>Hymenobacteraceae</taxon>
        <taxon>Pontibacter</taxon>
    </lineage>
</organism>
<dbReference type="InterPro" id="IPR036188">
    <property type="entry name" value="FAD/NAD-bd_sf"/>
</dbReference>
<keyword evidence="6 12" id="KW-0662">Pyridine nucleotide biosynthesis</keyword>
<reference evidence="16" key="1">
    <citation type="submission" date="2017-01" db="EMBL/GenBank/DDBJ databases">
        <authorList>
            <person name="Varghese N."/>
            <person name="Submissions S."/>
        </authorList>
    </citation>
    <scope>NUCLEOTIDE SEQUENCE [LARGE SCALE GENOMIC DNA]</scope>
    <source>
        <strain evidence="16">LP100</strain>
    </source>
</reference>
<dbReference type="GO" id="GO:0005737">
    <property type="term" value="C:cytoplasm"/>
    <property type="evidence" value="ECO:0007669"/>
    <property type="project" value="UniProtKB-SubCell"/>
</dbReference>
<dbReference type="FunFam" id="3.90.700.10:FF:000002">
    <property type="entry name" value="L-aspartate oxidase"/>
    <property type="match status" value="1"/>
</dbReference>
<accession>A0A1R3WCN3</accession>
<evidence type="ECO:0000259" key="13">
    <source>
        <dbReference type="Pfam" id="PF00890"/>
    </source>
</evidence>
<name>A0A1R3WCN3_9BACT</name>
<dbReference type="RefSeq" id="WP_083704034.1">
    <property type="nucleotide sequence ID" value="NZ_FTPP01000001.1"/>
</dbReference>
<evidence type="ECO:0000256" key="8">
    <source>
        <dbReference type="ARBA" id="ARBA00023002"/>
    </source>
</evidence>
<proteinExistence type="inferred from homology"/>
<evidence type="ECO:0000256" key="10">
    <source>
        <dbReference type="NCBIfam" id="TIGR00551"/>
    </source>
</evidence>
<dbReference type="EC" id="1.4.3.16" evidence="4 10"/>
<evidence type="ECO:0000256" key="4">
    <source>
        <dbReference type="ARBA" id="ARBA00012173"/>
    </source>
</evidence>
<dbReference type="PANTHER" id="PTHR42716">
    <property type="entry name" value="L-ASPARTATE OXIDASE"/>
    <property type="match status" value="1"/>
</dbReference>
<dbReference type="PANTHER" id="PTHR42716:SF2">
    <property type="entry name" value="L-ASPARTATE OXIDASE, CHLOROPLASTIC"/>
    <property type="match status" value="1"/>
</dbReference>
<dbReference type="AlphaFoldDB" id="A0A1R3WCN3"/>
<dbReference type="Pfam" id="PF00890">
    <property type="entry name" value="FAD_binding_2"/>
    <property type="match status" value="1"/>
</dbReference>
<dbReference type="GO" id="GO:0034628">
    <property type="term" value="P:'de novo' NAD+ biosynthetic process from L-aspartate"/>
    <property type="evidence" value="ECO:0007669"/>
    <property type="project" value="TreeGrafter"/>
</dbReference>
<keyword evidence="7 12" id="KW-0274">FAD</keyword>
<evidence type="ECO:0000313" key="16">
    <source>
        <dbReference type="Proteomes" id="UP000187181"/>
    </source>
</evidence>
<evidence type="ECO:0000256" key="6">
    <source>
        <dbReference type="ARBA" id="ARBA00022642"/>
    </source>
</evidence>
<evidence type="ECO:0000256" key="3">
    <source>
        <dbReference type="ARBA" id="ARBA00008562"/>
    </source>
</evidence>
<dbReference type="STRING" id="1317125.SAMN05444128_0178"/>
<comment type="similarity">
    <text evidence="3 12">Belongs to the FAD-dependent oxidoreductase 2 family. NadB subfamily.</text>
</comment>
<dbReference type="SUPFAM" id="SSF56425">
    <property type="entry name" value="Succinate dehydrogenase/fumarate reductase flavoprotein, catalytic domain"/>
    <property type="match status" value="1"/>
</dbReference>